<accession>A0ABT8VR48</accession>
<organism evidence="4 5">
    <name type="scientific">Wenyingzhuangia gilva</name>
    <dbReference type="NCBI Taxonomy" id="3057677"/>
    <lineage>
        <taxon>Bacteria</taxon>
        <taxon>Pseudomonadati</taxon>
        <taxon>Bacteroidota</taxon>
        <taxon>Flavobacteriia</taxon>
        <taxon>Flavobacteriales</taxon>
        <taxon>Flavobacteriaceae</taxon>
        <taxon>Wenyingzhuangia</taxon>
    </lineage>
</organism>
<reference evidence="4" key="1">
    <citation type="submission" date="2023-07" db="EMBL/GenBank/DDBJ databases">
        <title>Wenyingzhuangia sp. chi5 genome sequencing and assembly.</title>
        <authorList>
            <person name="Park S."/>
        </authorList>
    </citation>
    <scope>NUCLEOTIDE SEQUENCE</scope>
    <source>
        <strain evidence="4">Chi5</strain>
    </source>
</reference>
<sequence length="403" mass="45452">MNNKIFKTSSRIYTVLCIFLALVSCREDEVGPLENNPNTPGKIENVNILNIAGGAELTYTLPSDQDLLYVKAVYTLSSGKVAEVKSSYYQNKLVIEGFADMDEHDVKLYAVNRSEKVSEPTTVTIQPLESPIWEVFRTLEATTAFGGVRLTAKNELRTDLSLLLMEKDEYGDWITNINSIYTSTDSINKTIRGFEIEEHNFAITVRDRWLNTTDTLFTSITPYPEVALPKSKYKPFVLPNDTKTHATAVLSRMWDGETFNWPGVFLTDGSVPGQHLATFDIGELTQLSRIVIWDYPEYYNDRSYYYIGNLKEFEIWGSANPNPDGSLDNTWYRLGSYNAVKPSGLPFGEQTGEDFETARAGFSWEFDVAAPKVRYLRIKSIKNWGGIGSMSIAEVQVYGAPNE</sequence>
<evidence type="ECO:0000313" key="4">
    <source>
        <dbReference type="EMBL" id="MDO3694439.1"/>
    </source>
</evidence>
<dbReference type="Pfam" id="PF16323">
    <property type="entry name" value="DUF4959"/>
    <property type="match status" value="1"/>
</dbReference>
<evidence type="ECO:0000313" key="5">
    <source>
        <dbReference type="Proteomes" id="UP001168642"/>
    </source>
</evidence>
<gene>
    <name evidence="4" type="ORF">QVZ41_06215</name>
</gene>
<evidence type="ECO:0000259" key="1">
    <source>
        <dbReference type="Pfam" id="PF16323"/>
    </source>
</evidence>
<dbReference type="Pfam" id="PF17166">
    <property type="entry name" value="DUF5126"/>
    <property type="match status" value="1"/>
</dbReference>
<dbReference type="Gene3D" id="2.60.120.260">
    <property type="entry name" value="Galactose-binding domain-like"/>
    <property type="match status" value="1"/>
</dbReference>
<dbReference type="Proteomes" id="UP001168642">
    <property type="component" value="Unassembled WGS sequence"/>
</dbReference>
<name>A0ABT8VR48_9FLAO</name>
<dbReference type="SUPFAM" id="SSF49785">
    <property type="entry name" value="Galactose-binding domain-like"/>
    <property type="match status" value="1"/>
</dbReference>
<evidence type="ECO:0000259" key="3">
    <source>
        <dbReference type="Pfam" id="PF17166"/>
    </source>
</evidence>
<evidence type="ECO:0000259" key="2">
    <source>
        <dbReference type="Pfam" id="PF16391"/>
    </source>
</evidence>
<feature type="domain" description="DUF4959" evidence="1">
    <location>
        <begin position="23"/>
        <end position="127"/>
    </location>
</feature>
<proteinExistence type="predicted"/>
<feature type="domain" description="DUF5126" evidence="3">
    <location>
        <begin position="128"/>
        <end position="231"/>
    </location>
</feature>
<dbReference type="RefSeq" id="WP_302883687.1">
    <property type="nucleotide sequence ID" value="NZ_JAUMIT010000002.1"/>
</dbReference>
<dbReference type="InterPro" id="IPR032164">
    <property type="entry name" value="DUF5000"/>
</dbReference>
<dbReference type="InterPro" id="IPR033431">
    <property type="entry name" value="DUF5126"/>
</dbReference>
<dbReference type="InterPro" id="IPR032527">
    <property type="entry name" value="DUF4959"/>
</dbReference>
<dbReference type="EMBL" id="JAUMIT010000002">
    <property type="protein sequence ID" value="MDO3694439.1"/>
    <property type="molecule type" value="Genomic_DNA"/>
</dbReference>
<dbReference type="InterPro" id="IPR008979">
    <property type="entry name" value="Galactose-bd-like_sf"/>
</dbReference>
<comment type="caution">
    <text evidence="4">The sequence shown here is derived from an EMBL/GenBank/DDBJ whole genome shotgun (WGS) entry which is preliminary data.</text>
</comment>
<keyword evidence="5" id="KW-1185">Reference proteome</keyword>
<feature type="domain" description="DUF5000" evidence="2">
    <location>
        <begin position="254"/>
        <end position="399"/>
    </location>
</feature>
<dbReference type="PROSITE" id="PS51257">
    <property type="entry name" value="PROKAR_LIPOPROTEIN"/>
    <property type="match status" value="1"/>
</dbReference>
<dbReference type="Pfam" id="PF16391">
    <property type="entry name" value="DUF5000"/>
    <property type="match status" value="1"/>
</dbReference>
<protein>
    <submittedName>
        <fullName evidence="4">DUF4959 domain-containing protein</fullName>
    </submittedName>
</protein>